<evidence type="ECO:0000256" key="1">
    <source>
        <dbReference type="SAM" id="MobiDB-lite"/>
    </source>
</evidence>
<feature type="compositionally biased region" description="Basic and acidic residues" evidence="1">
    <location>
        <begin position="66"/>
        <end position="80"/>
    </location>
</feature>
<gene>
    <name evidence="2" type="ORF">GMORB2_5917</name>
</gene>
<dbReference type="Proteomes" id="UP000749293">
    <property type="component" value="Unassembled WGS sequence"/>
</dbReference>
<keyword evidence="3" id="KW-1185">Reference proteome</keyword>
<proteinExistence type="predicted"/>
<protein>
    <submittedName>
        <fullName evidence="2">DEAD/DEAH box helicase</fullName>
    </submittedName>
</protein>
<sequence length="267" mass="29007">MSTDRSSTPADKVADTAADVADTAQELDGPGLEPTDAAGSPEHHEPKTPLFSHENLSSYESMLDGSRQDTRSRLFSHEDLSPYDATVDDSRQDPRCRLFSHESLGAYEPLDDDIYNECPDMAPATPEPLQRTKSSASSFAVDDATDMNDPTIETFPSDRLSVMSTLRKIQSSSSQDHAVDVQEPYSPRFGSGTCNSGDPRIRRLSGDSADDGSNYLAEPPINHKMVPFPRRRDSRASHGSLDRGATSLGAIAEEPKKVAGNPSTTQY</sequence>
<keyword evidence="2" id="KW-0347">Helicase</keyword>
<feature type="compositionally biased region" description="Polar residues" evidence="1">
    <location>
        <begin position="162"/>
        <end position="176"/>
    </location>
</feature>
<keyword evidence="2" id="KW-0067">ATP-binding</keyword>
<dbReference type="OrthoDB" id="5350410at2759"/>
<dbReference type="EMBL" id="JAANYQ010000005">
    <property type="protein sequence ID" value="KAF4124201.1"/>
    <property type="molecule type" value="Genomic_DNA"/>
</dbReference>
<comment type="caution">
    <text evidence="2">The sequence shown here is derived from an EMBL/GenBank/DDBJ whole genome shotgun (WGS) entry which is preliminary data.</text>
</comment>
<dbReference type="GO" id="GO:0004386">
    <property type="term" value="F:helicase activity"/>
    <property type="evidence" value="ECO:0007669"/>
    <property type="project" value="UniProtKB-KW"/>
</dbReference>
<evidence type="ECO:0000313" key="2">
    <source>
        <dbReference type="EMBL" id="KAF4124201.1"/>
    </source>
</evidence>
<keyword evidence="2" id="KW-0547">Nucleotide-binding</keyword>
<name>A0A9P5D549_9HYPO</name>
<organism evidence="2 3">
    <name type="scientific">Geosmithia morbida</name>
    <dbReference type="NCBI Taxonomy" id="1094350"/>
    <lineage>
        <taxon>Eukaryota</taxon>
        <taxon>Fungi</taxon>
        <taxon>Dikarya</taxon>
        <taxon>Ascomycota</taxon>
        <taxon>Pezizomycotina</taxon>
        <taxon>Sordariomycetes</taxon>
        <taxon>Hypocreomycetidae</taxon>
        <taxon>Hypocreales</taxon>
        <taxon>Bionectriaceae</taxon>
        <taxon>Geosmithia</taxon>
    </lineage>
</organism>
<feature type="compositionally biased region" description="Low complexity" evidence="1">
    <location>
        <begin position="15"/>
        <end position="24"/>
    </location>
</feature>
<evidence type="ECO:0000313" key="3">
    <source>
        <dbReference type="Proteomes" id="UP000749293"/>
    </source>
</evidence>
<dbReference type="GeneID" id="55972142"/>
<feature type="region of interest" description="Disordered" evidence="1">
    <location>
        <begin position="1"/>
        <end position="93"/>
    </location>
</feature>
<dbReference type="AlphaFoldDB" id="A0A9P5D549"/>
<reference evidence="2" key="1">
    <citation type="submission" date="2020-03" db="EMBL/GenBank/DDBJ databases">
        <title>Site-based positive gene gene selection in Geosmithia morbida across the United States reveals a broad range of putative effectors and factors for local host and environmental adapation.</title>
        <authorList>
            <person name="Onufrak A."/>
            <person name="Murdoch R.W."/>
            <person name="Gazis R."/>
            <person name="Huff M."/>
            <person name="Staton M."/>
            <person name="Klingeman W."/>
            <person name="Hadziabdic D."/>
        </authorList>
    </citation>
    <scope>NUCLEOTIDE SEQUENCE</scope>
    <source>
        <strain evidence="2">1262</strain>
    </source>
</reference>
<dbReference type="RefSeq" id="XP_035322853.1">
    <property type="nucleotide sequence ID" value="XM_035467887.1"/>
</dbReference>
<keyword evidence="2" id="KW-0378">Hydrolase</keyword>
<accession>A0A9P5D549</accession>
<feature type="region of interest" description="Disordered" evidence="1">
    <location>
        <begin position="119"/>
        <end position="267"/>
    </location>
</feature>